<dbReference type="Proteomes" id="UP000821845">
    <property type="component" value="Chromosome 2"/>
</dbReference>
<dbReference type="EMBL" id="CM023482">
    <property type="protein sequence ID" value="KAH6937487.1"/>
    <property type="molecule type" value="Genomic_DNA"/>
</dbReference>
<sequence>MGASRHNGIYTLGQSDPEIYRQQPPRLERVVRQDLPGQHGAYIQEESVDQPTKEGSPVTAEIHCILFPYQVKPIRDQGMWQMLFDFCTLYAFVSVLRNTCALRDFSRGSRHYCGKTEYVTVLDLIGCVLSSETVSGVSKVYLVYMIVDWLMFRGDTIVIPFCHLSFAGLKALAMEDDKGDCAKDKDSDDEDLFISTSPPSVEDFDDRSTESYSSSESEDENVVHKNGKKHVCFFTF</sequence>
<gene>
    <name evidence="1" type="ORF">HPB50_000754</name>
</gene>
<evidence type="ECO:0000313" key="2">
    <source>
        <dbReference type="Proteomes" id="UP000821845"/>
    </source>
</evidence>
<accession>A0ACB7SQM8</accession>
<protein>
    <submittedName>
        <fullName evidence="1">Uncharacterized protein</fullName>
    </submittedName>
</protein>
<reference evidence="1" key="1">
    <citation type="submission" date="2020-05" db="EMBL/GenBank/DDBJ databases">
        <title>Large-scale comparative analyses of tick genomes elucidate their genetic diversity and vector capacities.</title>
        <authorList>
            <person name="Jia N."/>
            <person name="Wang J."/>
            <person name="Shi W."/>
            <person name="Du L."/>
            <person name="Sun Y."/>
            <person name="Zhan W."/>
            <person name="Jiang J."/>
            <person name="Wang Q."/>
            <person name="Zhang B."/>
            <person name="Ji P."/>
            <person name="Sakyi L.B."/>
            <person name="Cui X."/>
            <person name="Yuan T."/>
            <person name="Jiang B."/>
            <person name="Yang W."/>
            <person name="Lam T.T.-Y."/>
            <person name="Chang Q."/>
            <person name="Ding S."/>
            <person name="Wang X."/>
            <person name="Zhu J."/>
            <person name="Ruan X."/>
            <person name="Zhao L."/>
            <person name="Wei J."/>
            <person name="Que T."/>
            <person name="Du C."/>
            <person name="Cheng J."/>
            <person name="Dai P."/>
            <person name="Han X."/>
            <person name="Huang E."/>
            <person name="Gao Y."/>
            <person name="Liu J."/>
            <person name="Shao H."/>
            <person name="Ye R."/>
            <person name="Li L."/>
            <person name="Wei W."/>
            <person name="Wang X."/>
            <person name="Wang C."/>
            <person name="Yang T."/>
            <person name="Huo Q."/>
            <person name="Li W."/>
            <person name="Guo W."/>
            <person name="Chen H."/>
            <person name="Zhou L."/>
            <person name="Ni X."/>
            <person name="Tian J."/>
            <person name="Zhou Y."/>
            <person name="Sheng Y."/>
            <person name="Liu T."/>
            <person name="Pan Y."/>
            <person name="Xia L."/>
            <person name="Li J."/>
            <person name="Zhao F."/>
            <person name="Cao W."/>
        </authorList>
    </citation>
    <scope>NUCLEOTIDE SEQUENCE</scope>
    <source>
        <strain evidence="1">Hyas-2018</strain>
    </source>
</reference>
<evidence type="ECO:0000313" key="1">
    <source>
        <dbReference type="EMBL" id="KAH6937487.1"/>
    </source>
</evidence>
<comment type="caution">
    <text evidence="1">The sequence shown here is derived from an EMBL/GenBank/DDBJ whole genome shotgun (WGS) entry which is preliminary data.</text>
</comment>
<organism evidence="1 2">
    <name type="scientific">Hyalomma asiaticum</name>
    <name type="common">Tick</name>
    <dbReference type="NCBI Taxonomy" id="266040"/>
    <lineage>
        <taxon>Eukaryota</taxon>
        <taxon>Metazoa</taxon>
        <taxon>Ecdysozoa</taxon>
        <taxon>Arthropoda</taxon>
        <taxon>Chelicerata</taxon>
        <taxon>Arachnida</taxon>
        <taxon>Acari</taxon>
        <taxon>Parasitiformes</taxon>
        <taxon>Ixodida</taxon>
        <taxon>Ixodoidea</taxon>
        <taxon>Ixodidae</taxon>
        <taxon>Hyalomminae</taxon>
        <taxon>Hyalomma</taxon>
    </lineage>
</organism>
<name>A0ACB7SQM8_HYAAI</name>
<keyword evidence="2" id="KW-1185">Reference proteome</keyword>
<proteinExistence type="predicted"/>